<dbReference type="PATRIC" id="fig|1121338.3.peg.683"/>
<keyword evidence="4 5" id="KW-0472">Membrane</keyword>
<feature type="domain" description="ABC-2 type transporter transmembrane" evidence="6">
    <location>
        <begin position="23"/>
        <end position="363"/>
    </location>
</feature>
<dbReference type="GO" id="GO:0016020">
    <property type="term" value="C:membrane"/>
    <property type="evidence" value="ECO:0007669"/>
    <property type="project" value="UniProtKB-SubCell"/>
</dbReference>
<evidence type="ECO:0000256" key="3">
    <source>
        <dbReference type="ARBA" id="ARBA00022989"/>
    </source>
</evidence>
<evidence type="ECO:0000256" key="5">
    <source>
        <dbReference type="SAM" id="Phobius"/>
    </source>
</evidence>
<comment type="caution">
    <text evidence="7">The sequence shown here is derived from an EMBL/GenBank/DDBJ whole genome shotgun (WGS) entry which is preliminary data.</text>
</comment>
<keyword evidence="3 5" id="KW-1133">Transmembrane helix</keyword>
<sequence>MPYFHIALKEIKELLRDKKNLVLNILFPLIIIIVIGSISGISGAVIKNKNQNEKITLAVNSVSLKNMLKGLPDSYTIVEKSKDDIVKEVKVNNFKLGVIWDDSNQNITFIENESNKDDPYIKIIKDNIVRVTRLAITPNINLANVHIDSIVVKKDYSTIVLKSIATICAYVIMLLVMRINNSNAYYLTTKEKLSGTLEILLISPVKSFQIVLGKWISNFASCYLITIAIFLPLYTGFALLFQVFLKVDINLFSKIPILALVLFGFAIVFSLFQLLLGFASKSSKQAQVFLVYVPLLLVIPLTLVFASDLRALNIYSKVIYWLDFIPIINFYDLIQMSIFSIFSLKKVLLIIMTNIFIVSIFVVSLVRIFNNERILFFKN</sequence>
<feature type="transmembrane region" description="Helical" evidence="5">
    <location>
        <begin position="21"/>
        <end position="46"/>
    </location>
</feature>
<dbReference type="AlphaFoldDB" id="A0A151B5X6"/>
<reference evidence="7 8" key="1">
    <citation type="submission" date="2016-02" db="EMBL/GenBank/DDBJ databases">
        <title>Genome sequence of Clostridium tepidiprofundi DSM 19306.</title>
        <authorList>
            <person name="Poehlein A."/>
            <person name="Daniel R."/>
        </authorList>
    </citation>
    <scope>NUCLEOTIDE SEQUENCE [LARGE SCALE GENOMIC DNA]</scope>
    <source>
        <strain evidence="7 8">DSM 19306</strain>
    </source>
</reference>
<protein>
    <submittedName>
        <fullName evidence="7">ABC-2 family transporter protein</fullName>
    </submittedName>
</protein>
<dbReference type="PANTHER" id="PTHR43471:SF3">
    <property type="entry name" value="ABC TRANSPORTER PERMEASE PROTEIN NATB"/>
    <property type="match status" value="1"/>
</dbReference>
<accession>A0A151B5X6</accession>
<feature type="transmembrane region" description="Helical" evidence="5">
    <location>
        <begin position="159"/>
        <end position="177"/>
    </location>
</feature>
<dbReference type="GO" id="GO:0140359">
    <property type="term" value="F:ABC-type transporter activity"/>
    <property type="evidence" value="ECO:0007669"/>
    <property type="project" value="InterPro"/>
</dbReference>
<evidence type="ECO:0000256" key="2">
    <source>
        <dbReference type="ARBA" id="ARBA00022692"/>
    </source>
</evidence>
<evidence type="ECO:0000313" key="7">
    <source>
        <dbReference type="EMBL" id="KYH35269.1"/>
    </source>
</evidence>
<proteinExistence type="predicted"/>
<dbReference type="STRING" id="1121338.CLTEP_06730"/>
<dbReference type="Proteomes" id="UP000075531">
    <property type="component" value="Unassembled WGS sequence"/>
</dbReference>
<dbReference type="EMBL" id="LTBA01000004">
    <property type="protein sequence ID" value="KYH35269.1"/>
    <property type="molecule type" value="Genomic_DNA"/>
</dbReference>
<feature type="transmembrane region" description="Helical" evidence="5">
    <location>
        <begin position="318"/>
        <end position="342"/>
    </location>
</feature>
<organism evidence="7 8">
    <name type="scientific">Clostridium tepidiprofundi DSM 19306</name>
    <dbReference type="NCBI Taxonomy" id="1121338"/>
    <lineage>
        <taxon>Bacteria</taxon>
        <taxon>Bacillati</taxon>
        <taxon>Bacillota</taxon>
        <taxon>Clostridia</taxon>
        <taxon>Eubacteriales</taxon>
        <taxon>Clostridiaceae</taxon>
        <taxon>Clostridium</taxon>
    </lineage>
</organism>
<dbReference type="RefSeq" id="WP_066822590.1">
    <property type="nucleotide sequence ID" value="NZ_LTBA01000004.1"/>
</dbReference>
<feature type="transmembrane region" description="Helical" evidence="5">
    <location>
        <begin position="257"/>
        <end position="280"/>
    </location>
</feature>
<name>A0A151B5X6_9CLOT</name>
<evidence type="ECO:0000313" key="8">
    <source>
        <dbReference type="Proteomes" id="UP000075531"/>
    </source>
</evidence>
<dbReference type="Pfam" id="PF12698">
    <property type="entry name" value="ABC2_membrane_3"/>
    <property type="match status" value="1"/>
</dbReference>
<feature type="transmembrane region" description="Helical" evidence="5">
    <location>
        <begin position="348"/>
        <end position="369"/>
    </location>
</feature>
<evidence type="ECO:0000256" key="1">
    <source>
        <dbReference type="ARBA" id="ARBA00004141"/>
    </source>
</evidence>
<evidence type="ECO:0000259" key="6">
    <source>
        <dbReference type="Pfam" id="PF12698"/>
    </source>
</evidence>
<keyword evidence="8" id="KW-1185">Reference proteome</keyword>
<dbReference type="InterPro" id="IPR013525">
    <property type="entry name" value="ABC2_TM"/>
</dbReference>
<gene>
    <name evidence="7" type="ORF">CLTEP_06730</name>
</gene>
<feature type="transmembrane region" description="Helical" evidence="5">
    <location>
        <begin position="286"/>
        <end position="306"/>
    </location>
</feature>
<dbReference type="PANTHER" id="PTHR43471">
    <property type="entry name" value="ABC TRANSPORTER PERMEASE"/>
    <property type="match status" value="1"/>
</dbReference>
<dbReference type="OrthoDB" id="9812809at2"/>
<evidence type="ECO:0000256" key="4">
    <source>
        <dbReference type="ARBA" id="ARBA00023136"/>
    </source>
</evidence>
<keyword evidence="2 5" id="KW-0812">Transmembrane</keyword>
<feature type="transmembrane region" description="Helical" evidence="5">
    <location>
        <begin position="223"/>
        <end position="245"/>
    </location>
</feature>
<comment type="subcellular location">
    <subcellularLocation>
        <location evidence="1">Membrane</location>
        <topology evidence="1">Multi-pass membrane protein</topology>
    </subcellularLocation>
</comment>